<dbReference type="PANTHER" id="PTHR21343">
    <property type="entry name" value="DETHIOBIOTIN SYNTHETASE"/>
    <property type="match status" value="1"/>
</dbReference>
<gene>
    <name evidence="7" type="primary">cobQ</name>
    <name evidence="10" type="ORF">BKD89_04820</name>
</gene>
<protein>
    <recommendedName>
        <fullName evidence="3 7">Probable cobyric acid synthase</fullName>
    </recommendedName>
</protein>
<dbReference type="CDD" id="cd01750">
    <property type="entry name" value="GATase1_CobQ"/>
    <property type="match status" value="1"/>
</dbReference>
<organism evidence="10 11">
    <name type="scientific">Methanomethylophilus alvi</name>
    <dbReference type="NCBI Taxonomy" id="1291540"/>
    <lineage>
        <taxon>Archaea</taxon>
        <taxon>Methanobacteriati</taxon>
        <taxon>Thermoplasmatota</taxon>
        <taxon>Thermoplasmata</taxon>
        <taxon>Methanomassiliicoccales</taxon>
        <taxon>Methanomethylophilaceae</taxon>
        <taxon>Methanomethylophilus</taxon>
    </lineage>
</organism>
<evidence type="ECO:0000313" key="10">
    <source>
        <dbReference type="EMBL" id="AYQ55125.1"/>
    </source>
</evidence>
<dbReference type="InterPro" id="IPR002586">
    <property type="entry name" value="CobQ/CobB/MinD/ParA_Nub-bd_dom"/>
</dbReference>
<sequence>MGYDVVSRHGKPVWSCEDCLFCHRPEVVEFTFDKIKELGLKAGDPRFLSEVFPEAKRRFWHKGKALMVLGATSDAGKSITVAALCRIFHRMGYLVAPFKSQNMSLNSRVTSKGCEIAMVQVLQARAGGLRNADAHMNPILLKPKGNTASQVIVEGKPFGDYDVPDYYGKFVPGPGIEAVRRNMEFLKDRYDYVMMEGAGSPAEINIYDMDIANMRAAEVADAACILVVNVEWGGSFAYAVGTVELMPEKDRGRIKGIILNNVRGDLDKIRPGAEKLEEMLGIPVIGIIPHISLDLPSEDSEAFRDRTSRGTGTLHIAVVKLPRIANFTDIDPLYTEDTTVEFVDSTDGIRSADAIVIPGTKNTIDDLEWLKGNGMFEAIRDMRGKVPILGICGGYQMMGRVLHDPKGIEGKTAGDTEGLGFFDNESYWEEYKKRTVRDRCVMIDGGGEVEGYEIHMGMTDVKEKPLFRMTAVDRRDEVEGSVREDEMLYGTYIHGVLDKPAFRKKFISMIKHDGKAVPVSEPEDYDEVVDRNLDILADGFEEGLDMDALKRIAGVEE</sequence>
<dbReference type="AlphaFoldDB" id="A0A3G3IH10"/>
<dbReference type="EMBL" id="CP017686">
    <property type="protein sequence ID" value="AYQ55125.1"/>
    <property type="molecule type" value="Genomic_DNA"/>
</dbReference>
<feature type="active site" description="Nucleophile" evidence="7">
    <location>
        <position position="392"/>
    </location>
</feature>
<evidence type="ECO:0000256" key="4">
    <source>
        <dbReference type="ARBA" id="ARBA00022573"/>
    </source>
</evidence>
<evidence type="ECO:0000259" key="8">
    <source>
        <dbReference type="Pfam" id="PF01656"/>
    </source>
</evidence>
<feature type="active site" evidence="7">
    <location>
        <position position="494"/>
    </location>
</feature>
<dbReference type="GO" id="GO:0015420">
    <property type="term" value="F:ABC-type vitamin B12 transporter activity"/>
    <property type="evidence" value="ECO:0007669"/>
    <property type="project" value="UniProtKB-UniRule"/>
</dbReference>
<evidence type="ECO:0000259" key="9">
    <source>
        <dbReference type="Pfam" id="PF07685"/>
    </source>
</evidence>
<proteinExistence type="inferred from homology"/>
<dbReference type="SUPFAM" id="SSF52317">
    <property type="entry name" value="Class I glutamine amidotransferase-like"/>
    <property type="match status" value="1"/>
</dbReference>
<dbReference type="InterPro" id="IPR011698">
    <property type="entry name" value="GATase_3"/>
</dbReference>
<dbReference type="GO" id="GO:0009236">
    <property type="term" value="P:cobalamin biosynthetic process"/>
    <property type="evidence" value="ECO:0007669"/>
    <property type="project" value="UniProtKB-UniRule"/>
</dbReference>
<dbReference type="OMA" id="QVIIHGR"/>
<dbReference type="HAMAP" id="MF_00028">
    <property type="entry name" value="CobQ"/>
    <property type="match status" value="1"/>
</dbReference>
<comment type="pathway">
    <text evidence="1 7">Cofactor biosynthesis; adenosylcobalamin biosynthesis.</text>
</comment>
<accession>A0A3G3IH10</accession>
<dbReference type="InterPro" id="IPR033949">
    <property type="entry name" value="CobQ_GATase1"/>
</dbReference>
<dbReference type="InterPro" id="IPR004459">
    <property type="entry name" value="CobQ_synth"/>
</dbReference>
<dbReference type="PROSITE" id="PS51273">
    <property type="entry name" value="GATASE_TYPE_1"/>
    <property type="match status" value="1"/>
</dbReference>
<dbReference type="Gene3D" id="3.40.50.300">
    <property type="entry name" value="P-loop containing nucleotide triphosphate hydrolases"/>
    <property type="match status" value="1"/>
</dbReference>
<dbReference type="PROSITE" id="PS51274">
    <property type="entry name" value="GATASE_COBBQ"/>
    <property type="match status" value="1"/>
</dbReference>
<dbReference type="Gene3D" id="3.40.50.880">
    <property type="match status" value="1"/>
</dbReference>
<dbReference type="Proteomes" id="UP000273278">
    <property type="component" value="Chromosome"/>
</dbReference>
<dbReference type="NCBIfam" id="TIGR00313">
    <property type="entry name" value="cobQ"/>
    <property type="match status" value="1"/>
</dbReference>
<evidence type="ECO:0000256" key="6">
    <source>
        <dbReference type="ARBA" id="ARBA00025166"/>
    </source>
</evidence>
<dbReference type="UniPathway" id="UPA00148"/>
<dbReference type="PANTHER" id="PTHR21343:SF1">
    <property type="entry name" value="COBYRIC ACID SYNTHASE"/>
    <property type="match status" value="1"/>
</dbReference>
<dbReference type="SUPFAM" id="SSF52540">
    <property type="entry name" value="P-loop containing nucleoside triphosphate hydrolases"/>
    <property type="match status" value="1"/>
</dbReference>
<dbReference type="Pfam" id="PF07685">
    <property type="entry name" value="GATase_3"/>
    <property type="match status" value="1"/>
</dbReference>
<evidence type="ECO:0000313" key="11">
    <source>
        <dbReference type="Proteomes" id="UP000273278"/>
    </source>
</evidence>
<dbReference type="NCBIfam" id="NF001989">
    <property type="entry name" value="PRK00784.1"/>
    <property type="match status" value="1"/>
</dbReference>
<keyword evidence="5 7" id="KW-0315">Glutamine amidotransferase</keyword>
<dbReference type="Pfam" id="PF01656">
    <property type="entry name" value="CbiA"/>
    <property type="match status" value="1"/>
</dbReference>
<dbReference type="GO" id="GO:0003824">
    <property type="term" value="F:catalytic activity"/>
    <property type="evidence" value="ECO:0007669"/>
    <property type="project" value="InterPro"/>
</dbReference>
<name>A0A3G3IH10_9ARCH</name>
<evidence type="ECO:0000256" key="3">
    <source>
        <dbReference type="ARBA" id="ARBA00014921"/>
    </source>
</evidence>
<feature type="domain" description="CobQ/CobB/MinD/ParA nucleotide binding" evidence="8">
    <location>
        <begin position="66"/>
        <end position="290"/>
    </location>
</feature>
<evidence type="ECO:0000256" key="2">
    <source>
        <dbReference type="ARBA" id="ARBA00006205"/>
    </source>
</evidence>
<comment type="similarity">
    <text evidence="2 7">Belongs to the CobB/CobQ family. CobQ subfamily.</text>
</comment>
<feature type="domain" description="CobB/CobQ-like glutamine amidotransferase" evidence="9">
    <location>
        <begin position="316"/>
        <end position="501"/>
    </location>
</feature>
<evidence type="ECO:0000256" key="5">
    <source>
        <dbReference type="ARBA" id="ARBA00022962"/>
    </source>
</evidence>
<evidence type="ECO:0000256" key="1">
    <source>
        <dbReference type="ARBA" id="ARBA00004953"/>
    </source>
</evidence>
<reference evidence="10 11" key="1">
    <citation type="submission" date="2016-10" db="EMBL/GenBank/DDBJ databases">
        <title>Complete genome of the TMA-utilizing, human hosted archaeon Methanomethylophilus alvus Gen. nov, sp. nov., strain Mx-05, derived from a pure culture.</title>
        <authorList>
            <person name="Brugere J.-F."/>
            <person name="Ben Hania W."/>
            <person name="Chaudhary P.P."/>
            <person name="Gaci N."/>
            <person name="Borrel G."/>
            <person name="Cao Van Tuat L."/>
            <person name="Fardeau M.-L."/>
            <person name="Harris H.M.B."/>
            <person name="O'Toole P.W."/>
            <person name="Ollivier B."/>
        </authorList>
    </citation>
    <scope>NUCLEOTIDE SEQUENCE [LARGE SCALE GENOMIC DNA]</scope>
    <source>
        <strain evidence="10 11">Mx-05</strain>
    </source>
</reference>
<keyword evidence="4 7" id="KW-0169">Cobalamin biosynthesis</keyword>
<comment type="function">
    <text evidence="6 7">Catalyzes amidations at positions B, D, E, and G on adenosylcobyrinic A,C-diamide. NH(2) groups are provided by glutamine, and one molecule of ATP is hydrogenolyzed for each amidation.</text>
</comment>
<dbReference type="InterPro" id="IPR029062">
    <property type="entry name" value="Class_I_gatase-like"/>
</dbReference>
<evidence type="ECO:0000256" key="7">
    <source>
        <dbReference type="HAMAP-Rule" id="MF_00028"/>
    </source>
</evidence>
<dbReference type="InterPro" id="IPR027417">
    <property type="entry name" value="P-loop_NTPase"/>
</dbReference>